<dbReference type="GO" id="GO:0009097">
    <property type="term" value="P:isoleucine biosynthetic process"/>
    <property type="evidence" value="ECO:0007669"/>
    <property type="project" value="TreeGrafter"/>
</dbReference>
<dbReference type="GO" id="GO:0009099">
    <property type="term" value="P:L-valine biosynthetic process"/>
    <property type="evidence" value="ECO:0007669"/>
    <property type="project" value="TreeGrafter"/>
</dbReference>
<feature type="domain" description="Thiamine pyrophosphate enzyme central" evidence="4">
    <location>
        <begin position="192"/>
        <end position="329"/>
    </location>
</feature>
<evidence type="ECO:0000256" key="3">
    <source>
        <dbReference type="RuleBase" id="RU362132"/>
    </source>
</evidence>
<dbReference type="CDD" id="cd00568">
    <property type="entry name" value="TPP_enzymes"/>
    <property type="match status" value="1"/>
</dbReference>
<evidence type="ECO:0000259" key="4">
    <source>
        <dbReference type="Pfam" id="PF00205"/>
    </source>
</evidence>
<feature type="domain" description="Thiamine pyrophosphate enzyme TPP-binding" evidence="5">
    <location>
        <begin position="387"/>
        <end position="533"/>
    </location>
</feature>
<evidence type="ECO:0000313" key="7">
    <source>
        <dbReference type="EMBL" id="EGF90998.1"/>
    </source>
</evidence>
<dbReference type="FunFam" id="3.40.50.970:FF:000007">
    <property type="entry name" value="Acetolactate synthase"/>
    <property type="match status" value="1"/>
</dbReference>
<dbReference type="PANTHER" id="PTHR18968:SF120">
    <property type="entry name" value="ACETOLACTATE SYNTHASE LARGE SUBUNIT"/>
    <property type="match status" value="1"/>
</dbReference>
<dbReference type="InterPro" id="IPR029035">
    <property type="entry name" value="DHS-like_NAD/FAD-binding_dom"/>
</dbReference>
<dbReference type="GO" id="GO:0003984">
    <property type="term" value="F:acetolactate synthase activity"/>
    <property type="evidence" value="ECO:0007669"/>
    <property type="project" value="UniProtKB-EC"/>
</dbReference>
<dbReference type="GO" id="GO:0030976">
    <property type="term" value="F:thiamine pyrophosphate binding"/>
    <property type="evidence" value="ECO:0007669"/>
    <property type="project" value="InterPro"/>
</dbReference>
<dbReference type="SUPFAM" id="SSF52518">
    <property type="entry name" value="Thiamin diphosphate-binding fold (THDP-binding)"/>
    <property type="match status" value="2"/>
</dbReference>
<dbReference type="Pfam" id="PF00205">
    <property type="entry name" value="TPP_enzyme_M"/>
    <property type="match status" value="1"/>
</dbReference>
<feature type="domain" description="Thiamine pyrophosphate enzyme N-terminal TPP-binding" evidence="6">
    <location>
        <begin position="6"/>
        <end position="120"/>
    </location>
</feature>
<dbReference type="eggNOG" id="COG0028">
    <property type="taxonomic scope" value="Bacteria"/>
</dbReference>
<dbReference type="STRING" id="715226.ABI_24110"/>
<dbReference type="SUPFAM" id="SSF52467">
    <property type="entry name" value="DHS-like NAD/FAD-binding domain"/>
    <property type="match status" value="1"/>
</dbReference>
<gene>
    <name evidence="7" type="ORF">ABI_24110</name>
</gene>
<dbReference type="Gene3D" id="3.40.50.970">
    <property type="match status" value="2"/>
</dbReference>
<keyword evidence="7" id="KW-0808">Transferase</keyword>
<evidence type="ECO:0000256" key="2">
    <source>
        <dbReference type="ARBA" id="ARBA00023052"/>
    </source>
</evidence>
<dbReference type="InterPro" id="IPR029061">
    <property type="entry name" value="THDP-binding"/>
</dbReference>
<keyword evidence="2 3" id="KW-0786">Thiamine pyrophosphate</keyword>
<dbReference type="InterPro" id="IPR012000">
    <property type="entry name" value="Thiamin_PyroP_enz_cen_dom"/>
</dbReference>
<dbReference type="EMBL" id="GL883078">
    <property type="protein sequence ID" value="EGF90998.1"/>
    <property type="molecule type" value="Genomic_DNA"/>
</dbReference>
<comment type="similarity">
    <text evidence="1 3">Belongs to the TPP enzyme family.</text>
</comment>
<dbReference type="Pfam" id="PF02776">
    <property type="entry name" value="TPP_enzyme_N"/>
    <property type="match status" value="1"/>
</dbReference>
<evidence type="ECO:0000313" key="8">
    <source>
        <dbReference type="Proteomes" id="UP000006512"/>
    </source>
</evidence>
<evidence type="ECO:0000256" key="1">
    <source>
        <dbReference type="ARBA" id="ARBA00007812"/>
    </source>
</evidence>
<dbReference type="HOGENOM" id="CLU_013748_3_4_5"/>
<dbReference type="NCBIfam" id="NF006052">
    <property type="entry name" value="PRK08199.1"/>
    <property type="match status" value="1"/>
</dbReference>
<dbReference type="Gene3D" id="3.40.50.1220">
    <property type="entry name" value="TPP-binding domain"/>
    <property type="match status" value="1"/>
</dbReference>
<dbReference type="InterPro" id="IPR045229">
    <property type="entry name" value="TPP_enz"/>
</dbReference>
<sequence>MERLMRTGGQILVDQLKIQGVERLTCVPGESYLAALDAMYGNGMDVLICRHEGGAAIMAEAYGKLTGKPGICFVTRGPGAMNAAHGVHIAQHDSTPMILFIGQVERAMLGRGAFQEMDYEQVFASVAKWVVEIHDPKRIPEIIARAFRIATQGRPGPVVISLPEDILTEMAEATDAAVIVPARAEPSIAHMQQVEQMLASAKKPLIILGGSCWSDDGCAAIAELAQKWSLPVATEFRRTALFPANHPSYAGDLGFGQNPKLSQRVKDADLLILLGARMAEVPSNAYTLIDIPQAKQKLIHVFPDAAEIGRVYQADLSIVCAPDNFAQALAVVTPPVARPWARETENAHMDFLMWTTKPANLPGDFQYGEVMVWLRDTLPADTIVCNGAGNYAIWLHRHWRHTQPRTQAAPTCGSVGYSVPAGVMAKRQYPDRTVVVFAGDGCFLMNGNEFATAIQYDIPVIVIVVDNGMYGTIRMHQERDYPHRMIGTDLKNPDFAAFSRAFGCHGETVRTTEDFYPAFERARASGKPAIIHCYIDPQAITPAKTLNQIAAGG</sequence>
<dbReference type="GO" id="GO:0000287">
    <property type="term" value="F:magnesium ion binding"/>
    <property type="evidence" value="ECO:0007669"/>
    <property type="project" value="InterPro"/>
</dbReference>
<reference evidence="8" key="1">
    <citation type="submission" date="2011-03" db="EMBL/GenBank/DDBJ databases">
        <title>Draft genome sequence of Brevundimonas diminuta.</title>
        <authorList>
            <person name="Brown P.J.B."/>
            <person name="Buechlein A."/>
            <person name="Hemmerich C."/>
            <person name="Brun Y.V."/>
        </authorList>
    </citation>
    <scope>NUCLEOTIDE SEQUENCE [LARGE SCALE GENOMIC DNA]</scope>
    <source>
        <strain evidence="8">C19</strain>
    </source>
</reference>
<dbReference type="Proteomes" id="UP000006512">
    <property type="component" value="Unassembled WGS sequence"/>
</dbReference>
<name>F4QNU0_9CAUL</name>
<dbReference type="AlphaFoldDB" id="F4QNU0"/>
<accession>F4QNU0</accession>
<evidence type="ECO:0000259" key="6">
    <source>
        <dbReference type="Pfam" id="PF02776"/>
    </source>
</evidence>
<proteinExistence type="inferred from homology"/>
<dbReference type="Pfam" id="PF02775">
    <property type="entry name" value="TPP_enzyme_C"/>
    <property type="match status" value="1"/>
</dbReference>
<dbReference type="CDD" id="cd07035">
    <property type="entry name" value="TPP_PYR_POX_like"/>
    <property type="match status" value="1"/>
</dbReference>
<keyword evidence="8" id="KW-1185">Reference proteome</keyword>
<dbReference type="PANTHER" id="PTHR18968">
    <property type="entry name" value="THIAMINE PYROPHOSPHATE ENZYMES"/>
    <property type="match status" value="1"/>
</dbReference>
<dbReference type="InterPro" id="IPR011766">
    <property type="entry name" value="TPP_enzyme_TPP-bd"/>
</dbReference>
<dbReference type="InterPro" id="IPR012001">
    <property type="entry name" value="Thiamin_PyroP_enz_TPP-bd_dom"/>
</dbReference>
<dbReference type="EC" id="2.2.1.6" evidence="7"/>
<organism evidence="7 8">
    <name type="scientific">Asticcacaulis biprosthecium C19</name>
    <dbReference type="NCBI Taxonomy" id="715226"/>
    <lineage>
        <taxon>Bacteria</taxon>
        <taxon>Pseudomonadati</taxon>
        <taxon>Pseudomonadota</taxon>
        <taxon>Alphaproteobacteria</taxon>
        <taxon>Caulobacterales</taxon>
        <taxon>Caulobacteraceae</taxon>
        <taxon>Asticcacaulis</taxon>
    </lineage>
</organism>
<dbReference type="GO" id="GO:0005948">
    <property type="term" value="C:acetolactate synthase complex"/>
    <property type="evidence" value="ECO:0007669"/>
    <property type="project" value="TreeGrafter"/>
</dbReference>
<dbReference type="GO" id="GO:0050660">
    <property type="term" value="F:flavin adenine dinucleotide binding"/>
    <property type="evidence" value="ECO:0007669"/>
    <property type="project" value="TreeGrafter"/>
</dbReference>
<evidence type="ECO:0000259" key="5">
    <source>
        <dbReference type="Pfam" id="PF02775"/>
    </source>
</evidence>
<protein>
    <submittedName>
        <fullName evidence="7">Acetolactate synthase isozyme 2 large subunit</fullName>
        <ecNumber evidence="7">2.2.1.6</ecNumber>
    </submittedName>
</protein>